<dbReference type="Gene3D" id="3.20.20.80">
    <property type="entry name" value="Glycosidases"/>
    <property type="match status" value="2"/>
</dbReference>
<evidence type="ECO:0000256" key="3">
    <source>
        <dbReference type="ARBA" id="ARBA00023295"/>
    </source>
</evidence>
<gene>
    <name evidence="7" type="ORF">bsdtb5_17790</name>
</gene>
<feature type="compositionally biased region" description="Pro residues" evidence="4">
    <location>
        <begin position="1676"/>
        <end position="1696"/>
    </location>
</feature>
<keyword evidence="3" id="KW-0326">Glycosidase</keyword>
<evidence type="ECO:0000313" key="8">
    <source>
        <dbReference type="Proteomes" id="UP000595897"/>
    </source>
</evidence>
<dbReference type="CDD" id="cd11338">
    <property type="entry name" value="AmyAc_CMD"/>
    <property type="match status" value="1"/>
</dbReference>
<keyword evidence="2" id="KW-0378">Hydrolase</keyword>
<dbReference type="EMBL" id="AP024169">
    <property type="protein sequence ID" value="BCN30484.1"/>
    <property type="molecule type" value="Genomic_DNA"/>
</dbReference>
<protein>
    <submittedName>
        <fullName evidence="7">Alpha-amylase</fullName>
    </submittedName>
</protein>
<dbReference type="InterPro" id="IPR036116">
    <property type="entry name" value="FN3_sf"/>
</dbReference>
<dbReference type="SUPFAM" id="SSF49265">
    <property type="entry name" value="Fibronectin type III"/>
    <property type="match status" value="1"/>
</dbReference>
<organism evidence="7 8">
    <name type="scientific">Anaeromicropila herbilytica</name>
    <dbReference type="NCBI Taxonomy" id="2785025"/>
    <lineage>
        <taxon>Bacteria</taxon>
        <taxon>Bacillati</taxon>
        <taxon>Bacillota</taxon>
        <taxon>Clostridia</taxon>
        <taxon>Lachnospirales</taxon>
        <taxon>Lachnospiraceae</taxon>
        <taxon>Anaeromicropila</taxon>
    </lineage>
</organism>
<dbReference type="SUPFAM" id="SSF51445">
    <property type="entry name" value="(Trans)glycosidases"/>
    <property type="match status" value="1"/>
</dbReference>
<dbReference type="Gene3D" id="2.60.40.10">
    <property type="entry name" value="Immunoglobulins"/>
    <property type="match status" value="5"/>
</dbReference>
<dbReference type="SMART" id="SM00060">
    <property type="entry name" value="FN3"/>
    <property type="match status" value="2"/>
</dbReference>
<evidence type="ECO:0000259" key="6">
    <source>
        <dbReference type="PROSITE" id="PS50853"/>
    </source>
</evidence>
<dbReference type="SUPFAM" id="SSF51011">
    <property type="entry name" value="Glycosyl hydrolase domain"/>
    <property type="match status" value="1"/>
</dbReference>
<dbReference type="InterPro" id="IPR013780">
    <property type="entry name" value="Glyco_hydro_b"/>
</dbReference>
<dbReference type="InterPro" id="IPR017853">
    <property type="entry name" value="GH"/>
</dbReference>
<dbReference type="InterPro" id="IPR013783">
    <property type="entry name" value="Ig-like_fold"/>
</dbReference>
<dbReference type="InterPro" id="IPR004185">
    <property type="entry name" value="Glyco_hydro_13_lg-like_dom"/>
</dbReference>
<keyword evidence="5" id="KW-0732">Signal</keyword>
<dbReference type="GO" id="GO:0005975">
    <property type="term" value="P:carbohydrate metabolic process"/>
    <property type="evidence" value="ECO:0007669"/>
    <property type="project" value="InterPro"/>
</dbReference>
<keyword evidence="8" id="KW-1185">Reference proteome</keyword>
<evidence type="ECO:0000256" key="1">
    <source>
        <dbReference type="ARBA" id="ARBA00008061"/>
    </source>
</evidence>
<name>A0A7R7ICZ7_9FIRM</name>
<dbReference type="Gene3D" id="2.60.40.1180">
    <property type="entry name" value="Golgi alpha-mannosidase II"/>
    <property type="match status" value="1"/>
</dbReference>
<dbReference type="SMART" id="SM00642">
    <property type="entry name" value="Aamy"/>
    <property type="match status" value="1"/>
</dbReference>
<dbReference type="CDD" id="cd00063">
    <property type="entry name" value="FN3"/>
    <property type="match status" value="1"/>
</dbReference>
<dbReference type="RefSeq" id="WP_271715699.1">
    <property type="nucleotide sequence ID" value="NZ_AP024169.1"/>
</dbReference>
<dbReference type="PANTHER" id="PTHR10357">
    <property type="entry name" value="ALPHA-AMYLASE FAMILY MEMBER"/>
    <property type="match status" value="1"/>
</dbReference>
<evidence type="ECO:0000256" key="4">
    <source>
        <dbReference type="SAM" id="MobiDB-lite"/>
    </source>
</evidence>
<dbReference type="CDD" id="cd02857">
    <property type="entry name" value="E_set_CDase_PDE_N"/>
    <property type="match status" value="1"/>
</dbReference>
<feature type="compositionally biased region" description="Low complexity" evidence="4">
    <location>
        <begin position="1718"/>
        <end position="1737"/>
    </location>
</feature>
<evidence type="ECO:0000313" key="7">
    <source>
        <dbReference type="EMBL" id="BCN30484.1"/>
    </source>
</evidence>
<evidence type="ECO:0000256" key="2">
    <source>
        <dbReference type="ARBA" id="ARBA00022801"/>
    </source>
</evidence>
<dbReference type="Pfam" id="PF00128">
    <property type="entry name" value="Alpha-amylase"/>
    <property type="match status" value="2"/>
</dbReference>
<feature type="region of interest" description="Disordered" evidence="4">
    <location>
        <begin position="1661"/>
        <end position="1740"/>
    </location>
</feature>
<feature type="domain" description="Fibronectin type-III" evidence="6">
    <location>
        <begin position="1106"/>
        <end position="1196"/>
    </location>
</feature>
<feature type="chain" id="PRO_5032619117" evidence="5">
    <location>
        <begin position="33"/>
        <end position="1905"/>
    </location>
</feature>
<comment type="similarity">
    <text evidence="1">Belongs to the glycosyl hydrolase 13 family.</text>
</comment>
<dbReference type="InterPro" id="IPR014756">
    <property type="entry name" value="Ig_E-set"/>
</dbReference>
<dbReference type="InterPro" id="IPR054409">
    <property type="entry name" value="X25_BaPul-like"/>
</dbReference>
<dbReference type="PANTHER" id="PTHR10357:SF210">
    <property type="entry name" value="MALTODEXTRIN GLUCOSIDASE"/>
    <property type="match status" value="1"/>
</dbReference>
<reference evidence="7 8" key="1">
    <citation type="submission" date="2020-11" db="EMBL/GenBank/DDBJ databases">
        <title>Draft genome sequencing of a Lachnospiraceae strain isolated from anoxic soil subjected to BSD treatment.</title>
        <authorList>
            <person name="Uek A."/>
            <person name="Tonouchi A."/>
        </authorList>
    </citation>
    <scope>NUCLEOTIDE SEQUENCE [LARGE SCALE GENOMIC DNA]</scope>
    <source>
        <strain evidence="7 8">TB5</strain>
    </source>
</reference>
<accession>A0A7R7ICZ7</accession>
<dbReference type="Proteomes" id="UP000595897">
    <property type="component" value="Chromosome"/>
</dbReference>
<dbReference type="SUPFAM" id="SSF81296">
    <property type="entry name" value="E set domains"/>
    <property type="match status" value="1"/>
</dbReference>
<dbReference type="KEGG" id="ahb:bsdtb5_17790"/>
<evidence type="ECO:0000256" key="5">
    <source>
        <dbReference type="SAM" id="SignalP"/>
    </source>
</evidence>
<sequence length="1905" mass="212193">MKVFYSIRKKISILLILTMVFTMLPNSIVAKADEANQATNGEVGVTNSSDVVADNFIAEPGGESVWKITGEKDQFDNWGEKGSNGLMVHLVGEYYAKSVVLSAGKYEFKFTKNNSWDNSISNSSGQNFVLNLDKTTKVNFYLNDELEGLNKVRINISGLEDQGLQQYDPTSDKYTGPKQENWPRLVGDLQQALGEKDNWSPSTATGMFVDYKFDGSVFKLQRTLPSGTYQSKVVYGSDWNTTNYGDGGNNHTTKVLSKANITFTTNYETDNSKGALLDDYKPADSLYDGKIDTSALYYDSRDITYKSPFGAIKNKTEDVTFRFATKAQDARFVKLELIDANSNSKTFDMKVTQVSDNKDYWEYTVDKSEFDSIGIWSYKFIVLDGGAKVEYGDDSLSGGTGAFSSDGQNPYNLTVYDKDLTTPSWIKNSIVYQIFPDRFYDGDKTNNRAKVVDGCRGDKVQYFDGGVTDDPTPDSVWGNWDTLPENPRQVEDKANYPNGKTDGVWSNEFYGGDIKGIENKINYLKNLGVTAIYLNPVSWAASNHKYDATDYAHLDPMFGAPVYKKAGDPTSGLNYEKTREKSDKVYSDFAKACKSANIHLIVDGVFNHVGDDSAYFDRYSKYPEIGAYEYWSQVWDEVAKTVPLTYDESNSTYKDKVSYETAFKAAKEKAIDTIKNKYLNEINPADGQKYELSDFEYINWFKIEPKKDKNGAYEYDRWWGYDSLPEIYEVEQSETNLTNDSNATIAGTHEYNNVSFRENVIGYDLNALSADNARKQLENTISQRWLYLGSSGWRLDCAPDVSNATWKMFRQAVKSAAGKTNANGDTIDDPVIIGEEWNVATKYLLGDQFDSVMNYQFRAALQKFLLNKDAAAFNNDLEVIRENYPKEAWEAMINLVDSHDTVRNITKMDQPTWEEENTKNAPEASDNAIKLQALTAIFQLSYPGAPTIYYGDEVGVVGTKDPDSRRTFPWDRINSTNNTIADKYADKYGSLYNTYVTAGKVRNDNLEVFASGDMKVAYAANSVIAYARKSLDGKKSGLSVINSSKKDQVIEANVDDFLLDGTVLVDQLSSGNVTATVQNGKIKLTVPALTGMMMVSTNKAIEVPQAPQNLKASVVTGSSIGLTWANMTDVDGYNVYRTDLIGKTPERLTTTPITSNEYTDNTAEYGKKYHYYVKSIKNNISSSYSNITSAMVCYQVDMSTPTVVSPVTLKVGNRTNDITVDIAIPGLTDQDTYVGKDVKDAIMLLEYYPNSDQKNAKQVLLNYQSDLDKDHNVVTGGAIGFKRYVATFEPTEAGEYTYYAKVSVNHGLDYETSSSAKVVVNANDSTDAPKAAELQSITQESSRATLNWSSGDTSIVGFQIYRTDSNTSDRIMVYSGEASDLKTKEVNQYTYTDYTVNNNIEYSYEIAAYNAAYVKSNSNVEKVTPKLVMVEVTMRLHTDSAMTPTPETDSIYISGDMLNWPSSGGWEIKKPSGAVDRNVVEYTFTMLAGKSINYKFTRGSWDSEGFTTRDINNKDDIGYYCYSNEQSNLKLTVVNQGNNKMVQDEYLIRWKDMPLSLSSPVKSYISKENASATGYESTVNYKTTESTFDLKANVPYGVEVTINGEKLKQGQMDEKGNINVPNIPLVNGENKFVIHCEPTTETLTNIFKDINRKKQATATTTLIVTKDTGKESPEPTKTPSPTVKPEPTVTPIPINTPAPASTDAPTIKPSPTKSPEATKTPVPAKTPTPTTKPSTTTEIQPNRNWSNVLKELKTVKSGSTVAIDITENTKVPASILNAIRGKNVTLSFARDSYTLKVVGTDITKKTKLNGINLKLKDKVDSVVQKLLKKEKLDKKVVEEFKLMQEKAFGFDVSISFKVPSKVKGKIVLYLYDEKNKDFVKVDSSKVNKSGAVTFDLKQGGNYIIM</sequence>
<proteinExistence type="inferred from homology"/>
<dbReference type="PROSITE" id="PS50853">
    <property type="entry name" value="FN3"/>
    <property type="match status" value="1"/>
</dbReference>
<dbReference type="InterPro" id="IPR003961">
    <property type="entry name" value="FN3_dom"/>
</dbReference>
<feature type="signal peptide" evidence="5">
    <location>
        <begin position="1"/>
        <end position="32"/>
    </location>
</feature>
<dbReference type="InterPro" id="IPR006047">
    <property type="entry name" value="GH13_cat_dom"/>
</dbReference>
<dbReference type="GO" id="GO:0004553">
    <property type="term" value="F:hydrolase activity, hydrolyzing O-glycosyl compounds"/>
    <property type="evidence" value="ECO:0007669"/>
    <property type="project" value="InterPro"/>
</dbReference>
<dbReference type="Pfam" id="PF22058">
    <property type="entry name" value="X25_BaPul_like"/>
    <property type="match status" value="2"/>
</dbReference>